<keyword evidence="3" id="KW-1185">Reference proteome</keyword>
<protein>
    <recommendedName>
        <fullName evidence="4">DinB family protein</fullName>
    </recommendedName>
</protein>
<dbReference type="EMBL" id="CP104013">
    <property type="protein sequence ID" value="UYP46387.1"/>
    <property type="molecule type" value="Genomic_DNA"/>
</dbReference>
<name>A0ABY6HVK1_9ARCH</name>
<accession>A0ABY6HVK1</accession>
<dbReference type="Gene3D" id="1.20.120.450">
    <property type="entry name" value="dinb family like domain"/>
    <property type="match status" value="1"/>
</dbReference>
<keyword evidence="1" id="KW-0479">Metal-binding</keyword>
<gene>
    <name evidence="2" type="ORF">NEF87_002672</name>
</gene>
<dbReference type="InterPro" id="IPR034660">
    <property type="entry name" value="DinB/YfiT-like"/>
</dbReference>
<sequence length="167" mass="19076">MSQLQSVKGTLLHLLNNQMKVVDKLLTKISEDAVNFKPCGDESSLSLGELVAHMYEMVFAYSKAVRKGKLENEDFAEIPTPKTGATLDQIKDYIKKIKTYFHETLESLTEDKLQQEITFHCWHGFKLAGIQALMTIQEEVVHHRGQLTLYIRLLGIKLPVGFIYDYS</sequence>
<evidence type="ECO:0000313" key="3">
    <source>
        <dbReference type="Proteomes" id="UP001208689"/>
    </source>
</evidence>
<reference evidence="2" key="1">
    <citation type="submission" date="2022-09" db="EMBL/GenBank/DDBJ databases">
        <title>Actin cytoskeleton and complex cell architecture in an #Asgard archaeon.</title>
        <authorList>
            <person name="Ponce Toledo R.I."/>
            <person name="Schleper C."/>
            <person name="Rodrigues Oliveira T."/>
            <person name="Wollweber F."/>
            <person name="Xu J."/>
            <person name="Rittmann S."/>
            <person name="Klingl A."/>
            <person name="Pilhofer M."/>
        </authorList>
    </citation>
    <scope>NUCLEOTIDE SEQUENCE</scope>
    <source>
        <strain evidence="2">B-35</strain>
    </source>
</reference>
<organism evidence="2 3">
    <name type="scientific">Candidatus Lokiarchaeum ossiferum</name>
    <dbReference type="NCBI Taxonomy" id="2951803"/>
    <lineage>
        <taxon>Archaea</taxon>
        <taxon>Promethearchaeati</taxon>
        <taxon>Promethearchaeota</taxon>
        <taxon>Promethearchaeia</taxon>
        <taxon>Promethearchaeales</taxon>
        <taxon>Promethearchaeaceae</taxon>
        <taxon>Candidatus Lokiarchaeum</taxon>
    </lineage>
</organism>
<evidence type="ECO:0000256" key="1">
    <source>
        <dbReference type="ARBA" id="ARBA00022723"/>
    </source>
</evidence>
<dbReference type="Proteomes" id="UP001208689">
    <property type="component" value="Chromosome"/>
</dbReference>
<dbReference type="InterPro" id="IPR007837">
    <property type="entry name" value="DinB"/>
</dbReference>
<dbReference type="SUPFAM" id="SSF109854">
    <property type="entry name" value="DinB/YfiT-like putative metalloenzymes"/>
    <property type="match status" value="1"/>
</dbReference>
<dbReference type="Pfam" id="PF05163">
    <property type="entry name" value="DinB"/>
    <property type="match status" value="1"/>
</dbReference>
<evidence type="ECO:0008006" key="4">
    <source>
        <dbReference type="Google" id="ProtNLM"/>
    </source>
</evidence>
<proteinExistence type="predicted"/>
<evidence type="ECO:0000313" key="2">
    <source>
        <dbReference type="EMBL" id="UYP46387.1"/>
    </source>
</evidence>